<name>A0AAV5T4R3_9BILA</name>
<sequence length="117" mass="13024">LRNLFRKIEIACIHFQVKNVTDLIGSSIIAIARDQKQPELSLTSFKSKLTDYPAFIDGLNSVSVIVFLAMTYEINVFNSRRTFKKPPSIGPFDGILDAVAASEAANYQLEKQGCKRA</sequence>
<protein>
    <submittedName>
        <fullName evidence="1">Uncharacterized protein</fullName>
    </submittedName>
</protein>
<proteinExistence type="predicted"/>
<accession>A0AAV5T4R3</accession>
<organism evidence="1 2">
    <name type="scientific">Pristionchus entomophagus</name>
    <dbReference type="NCBI Taxonomy" id="358040"/>
    <lineage>
        <taxon>Eukaryota</taxon>
        <taxon>Metazoa</taxon>
        <taxon>Ecdysozoa</taxon>
        <taxon>Nematoda</taxon>
        <taxon>Chromadorea</taxon>
        <taxon>Rhabditida</taxon>
        <taxon>Rhabditina</taxon>
        <taxon>Diplogasteromorpha</taxon>
        <taxon>Diplogasteroidea</taxon>
        <taxon>Neodiplogasteridae</taxon>
        <taxon>Pristionchus</taxon>
    </lineage>
</organism>
<reference evidence="1" key="1">
    <citation type="submission" date="2023-10" db="EMBL/GenBank/DDBJ databases">
        <title>Genome assembly of Pristionchus species.</title>
        <authorList>
            <person name="Yoshida K."/>
            <person name="Sommer R.J."/>
        </authorList>
    </citation>
    <scope>NUCLEOTIDE SEQUENCE</scope>
    <source>
        <strain evidence="1">RS0144</strain>
    </source>
</reference>
<evidence type="ECO:0000313" key="1">
    <source>
        <dbReference type="EMBL" id="GMS90273.1"/>
    </source>
</evidence>
<dbReference type="AlphaFoldDB" id="A0AAV5T4R3"/>
<gene>
    <name evidence="1" type="ORF">PENTCL1PPCAC_12448</name>
</gene>
<dbReference type="EMBL" id="BTSX01000003">
    <property type="protein sequence ID" value="GMS90273.1"/>
    <property type="molecule type" value="Genomic_DNA"/>
</dbReference>
<comment type="caution">
    <text evidence="1">The sequence shown here is derived from an EMBL/GenBank/DDBJ whole genome shotgun (WGS) entry which is preliminary data.</text>
</comment>
<evidence type="ECO:0000313" key="2">
    <source>
        <dbReference type="Proteomes" id="UP001432027"/>
    </source>
</evidence>
<feature type="non-terminal residue" evidence="1">
    <location>
        <position position="1"/>
    </location>
</feature>
<dbReference type="Proteomes" id="UP001432027">
    <property type="component" value="Unassembled WGS sequence"/>
</dbReference>
<keyword evidence="2" id="KW-1185">Reference proteome</keyword>